<dbReference type="InterPro" id="IPR011990">
    <property type="entry name" value="TPR-like_helical_dom_sf"/>
</dbReference>
<feature type="compositionally biased region" description="Basic residues" evidence="1">
    <location>
        <begin position="138"/>
        <end position="155"/>
    </location>
</feature>
<protein>
    <recommendedName>
        <fullName evidence="4">Pentatricopeptide repeat-containing protein</fullName>
    </recommendedName>
</protein>
<accession>A0ABU6YBF5</accession>
<comment type="caution">
    <text evidence="2">The sequence shown here is derived from an EMBL/GenBank/DDBJ whole genome shotgun (WGS) entry which is preliminary data.</text>
</comment>
<reference evidence="2 3" key="1">
    <citation type="journal article" date="2023" name="Plants (Basel)">
        <title>Bridging the Gap: Combining Genomics and Transcriptomics Approaches to Understand Stylosanthes scabra, an Orphan Legume from the Brazilian Caatinga.</title>
        <authorList>
            <person name="Ferreira-Neto J.R.C."/>
            <person name="da Silva M.D."/>
            <person name="Binneck E."/>
            <person name="de Melo N.F."/>
            <person name="da Silva R.H."/>
            <person name="de Melo A.L.T.M."/>
            <person name="Pandolfi V."/>
            <person name="Bustamante F.O."/>
            <person name="Brasileiro-Vidal A.C."/>
            <person name="Benko-Iseppon A.M."/>
        </authorList>
    </citation>
    <scope>NUCLEOTIDE SEQUENCE [LARGE SCALE GENOMIC DNA]</scope>
    <source>
        <tissue evidence="2">Leaves</tissue>
    </source>
</reference>
<evidence type="ECO:0008006" key="4">
    <source>
        <dbReference type="Google" id="ProtNLM"/>
    </source>
</evidence>
<feature type="region of interest" description="Disordered" evidence="1">
    <location>
        <begin position="120"/>
        <end position="155"/>
    </location>
</feature>
<name>A0ABU6YBF5_9FABA</name>
<proteinExistence type="predicted"/>
<evidence type="ECO:0000313" key="3">
    <source>
        <dbReference type="Proteomes" id="UP001341840"/>
    </source>
</evidence>
<dbReference type="Proteomes" id="UP001341840">
    <property type="component" value="Unassembled WGS sequence"/>
</dbReference>
<gene>
    <name evidence="2" type="ORF">PIB30_033265</name>
</gene>
<dbReference type="Gene3D" id="1.25.40.10">
    <property type="entry name" value="Tetratricopeptide repeat domain"/>
    <property type="match status" value="1"/>
</dbReference>
<sequence>MLCIYRSLLYGWSLQWTVTEARKIIQEIKSNGVAPDLICYNTFLRCLCKQNLRYNPSGLVPEALNVIMEMKSYKRRGFEKGRELWDEATSMGISLQCSRDVLDPSITEVLIPKRPEKISLEDSTIAKPPKKVKEPPRKWKLRRTKSASMKKKKKK</sequence>
<dbReference type="EMBL" id="JASCZI010241805">
    <property type="protein sequence ID" value="MED6207165.1"/>
    <property type="molecule type" value="Genomic_DNA"/>
</dbReference>
<evidence type="ECO:0000256" key="1">
    <source>
        <dbReference type="SAM" id="MobiDB-lite"/>
    </source>
</evidence>
<evidence type="ECO:0000313" key="2">
    <source>
        <dbReference type="EMBL" id="MED6207165.1"/>
    </source>
</evidence>
<keyword evidence="3" id="KW-1185">Reference proteome</keyword>
<organism evidence="2 3">
    <name type="scientific">Stylosanthes scabra</name>
    <dbReference type="NCBI Taxonomy" id="79078"/>
    <lineage>
        <taxon>Eukaryota</taxon>
        <taxon>Viridiplantae</taxon>
        <taxon>Streptophyta</taxon>
        <taxon>Embryophyta</taxon>
        <taxon>Tracheophyta</taxon>
        <taxon>Spermatophyta</taxon>
        <taxon>Magnoliopsida</taxon>
        <taxon>eudicotyledons</taxon>
        <taxon>Gunneridae</taxon>
        <taxon>Pentapetalae</taxon>
        <taxon>rosids</taxon>
        <taxon>fabids</taxon>
        <taxon>Fabales</taxon>
        <taxon>Fabaceae</taxon>
        <taxon>Papilionoideae</taxon>
        <taxon>50 kb inversion clade</taxon>
        <taxon>dalbergioids sensu lato</taxon>
        <taxon>Dalbergieae</taxon>
        <taxon>Pterocarpus clade</taxon>
        <taxon>Stylosanthes</taxon>
    </lineage>
</organism>